<dbReference type="AlphaFoldDB" id="A0A5B7E5W4"/>
<organism evidence="1 2">
    <name type="scientific">Portunus trituberculatus</name>
    <name type="common">Swimming crab</name>
    <name type="synonym">Neptunus trituberculatus</name>
    <dbReference type="NCBI Taxonomy" id="210409"/>
    <lineage>
        <taxon>Eukaryota</taxon>
        <taxon>Metazoa</taxon>
        <taxon>Ecdysozoa</taxon>
        <taxon>Arthropoda</taxon>
        <taxon>Crustacea</taxon>
        <taxon>Multicrustacea</taxon>
        <taxon>Malacostraca</taxon>
        <taxon>Eumalacostraca</taxon>
        <taxon>Eucarida</taxon>
        <taxon>Decapoda</taxon>
        <taxon>Pleocyemata</taxon>
        <taxon>Brachyura</taxon>
        <taxon>Eubrachyura</taxon>
        <taxon>Portunoidea</taxon>
        <taxon>Portunidae</taxon>
        <taxon>Portuninae</taxon>
        <taxon>Portunus</taxon>
    </lineage>
</organism>
<dbReference type="EMBL" id="VSRR010002066">
    <property type="protein sequence ID" value="MPC29410.1"/>
    <property type="molecule type" value="Genomic_DNA"/>
</dbReference>
<reference evidence="1 2" key="1">
    <citation type="submission" date="2019-05" db="EMBL/GenBank/DDBJ databases">
        <title>Another draft genome of Portunus trituberculatus and its Hox gene families provides insights of decapod evolution.</title>
        <authorList>
            <person name="Jeong J.-H."/>
            <person name="Song I."/>
            <person name="Kim S."/>
            <person name="Choi T."/>
            <person name="Kim D."/>
            <person name="Ryu S."/>
            <person name="Kim W."/>
        </authorList>
    </citation>
    <scope>NUCLEOTIDE SEQUENCE [LARGE SCALE GENOMIC DNA]</scope>
    <source>
        <tissue evidence="1">Muscle</tissue>
    </source>
</reference>
<gene>
    <name evidence="1" type="ORF">E2C01_022640</name>
</gene>
<proteinExistence type="predicted"/>
<name>A0A5B7E5W4_PORTR</name>
<accession>A0A5B7E5W4</accession>
<evidence type="ECO:0000313" key="1">
    <source>
        <dbReference type="EMBL" id="MPC29410.1"/>
    </source>
</evidence>
<dbReference type="Proteomes" id="UP000324222">
    <property type="component" value="Unassembled WGS sequence"/>
</dbReference>
<sequence length="126" mass="13360">MTLISGQPSLTLTCQSCEDQEKKKNVLRRLMADAVKWKSILKASWGKLVLGRVGGRPQGRVNGSGPLGQQWPTGVNITCTASVAARVQQPLPSASVAMRPSRSPRGDDEAGAPYAAALCCRCGSYC</sequence>
<keyword evidence="2" id="KW-1185">Reference proteome</keyword>
<evidence type="ECO:0000313" key="2">
    <source>
        <dbReference type="Proteomes" id="UP000324222"/>
    </source>
</evidence>
<comment type="caution">
    <text evidence="1">The sequence shown here is derived from an EMBL/GenBank/DDBJ whole genome shotgun (WGS) entry which is preliminary data.</text>
</comment>
<protein>
    <submittedName>
        <fullName evidence="1">Uncharacterized protein</fullName>
    </submittedName>
</protein>